<proteinExistence type="predicted"/>
<comment type="caution">
    <text evidence="1">The sequence shown here is derived from an EMBL/GenBank/DDBJ whole genome shotgun (WGS) entry which is preliminary data.</text>
</comment>
<sequence>MFEDIKDYLRKMPPNALSTLPPGELDKYLFQVKENLSEYHLREITPFFIVRNI</sequence>
<keyword evidence="2" id="KW-1185">Reference proteome</keyword>
<organism evidence="1 2">
    <name type="scientific">Bacillus bruguierae</name>
    <dbReference type="NCBI Taxonomy" id="3127667"/>
    <lineage>
        <taxon>Bacteria</taxon>
        <taxon>Bacillati</taxon>
        <taxon>Bacillota</taxon>
        <taxon>Bacilli</taxon>
        <taxon>Bacillales</taxon>
        <taxon>Bacillaceae</taxon>
        <taxon>Bacillus</taxon>
    </lineage>
</organism>
<evidence type="ECO:0000313" key="1">
    <source>
        <dbReference type="EMBL" id="MEI4803961.1"/>
    </source>
</evidence>
<reference evidence="1 2" key="1">
    <citation type="submission" date="2024-01" db="EMBL/GenBank/DDBJ databases">
        <title>Seven novel Bacillus-like species.</title>
        <authorList>
            <person name="Liu G."/>
        </authorList>
    </citation>
    <scope>NUCLEOTIDE SEQUENCE [LARGE SCALE GENOMIC DNA]</scope>
    <source>
        <strain evidence="1 2">FJAT-51639</strain>
    </source>
</reference>
<gene>
    <name evidence="1" type="ORF">WAZ07_22615</name>
</gene>
<dbReference type="EMBL" id="JBAWSX010000020">
    <property type="protein sequence ID" value="MEI4803961.1"/>
    <property type="molecule type" value="Genomic_DNA"/>
</dbReference>
<name>A0ABU8FPV4_9BACI</name>
<protein>
    <submittedName>
        <fullName evidence="1">Uncharacterized protein</fullName>
    </submittedName>
</protein>
<accession>A0ABU8FPV4</accession>
<evidence type="ECO:0000313" key="2">
    <source>
        <dbReference type="Proteomes" id="UP001372526"/>
    </source>
</evidence>
<dbReference type="Proteomes" id="UP001372526">
    <property type="component" value="Unassembled WGS sequence"/>
</dbReference>
<dbReference type="RefSeq" id="WP_336474252.1">
    <property type="nucleotide sequence ID" value="NZ_JBAWSX010000020.1"/>
</dbReference>